<sequence length="207" mass="24107">LTDQKPSSNRNGEAIRNSTDARKLEKRVDQLREDYNTNMDAYRKLKYSASTPEGVREIEHIVMQLDEICTEMPDMFRLSPEIQARLLSTKKERYQLKWEKLNKREQEVKQHRMSPVSPLLRDSHSGVVYNQQVKKIIVYFLFNFMLVRLHSCFLPKSSLTSILPDRMDGRPSRSNSLTDHLHSHSSTDRPSSRASNRGYSSADPDRP</sequence>
<proteinExistence type="predicted"/>
<dbReference type="EMBL" id="CAJHNH020007957">
    <property type="protein sequence ID" value="CAG5135152.1"/>
    <property type="molecule type" value="Genomic_DNA"/>
</dbReference>
<feature type="non-terminal residue" evidence="2">
    <location>
        <position position="207"/>
    </location>
</feature>
<feature type="compositionally biased region" description="Polar residues" evidence="1">
    <location>
        <begin position="1"/>
        <end position="11"/>
    </location>
</feature>
<feature type="non-terminal residue" evidence="2">
    <location>
        <position position="1"/>
    </location>
</feature>
<comment type="caution">
    <text evidence="2">The sequence shown here is derived from an EMBL/GenBank/DDBJ whole genome shotgun (WGS) entry which is preliminary data.</text>
</comment>
<dbReference type="AlphaFoldDB" id="A0A8S4A4G1"/>
<feature type="region of interest" description="Disordered" evidence="1">
    <location>
        <begin position="164"/>
        <end position="207"/>
    </location>
</feature>
<dbReference type="OrthoDB" id="6160986at2759"/>
<evidence type="ECO:0000313" key="3">
    <source>
        <dbReference type="Proteomes" id="UP000678393"/>
    </source>
</evidence>
<evidence type="ECO:0000256" key="1">
    <source>
        <dbReference type="SAM" id="MobiDB-lite"/>
    </source>
</evidence>
<reference evidence="2" key="1">
    <citation type="submission" date="2021-04" db="EMBL/GenBank/DDBJ databases">
        <authorList>
            <consortium name="Molecular Ecology Group"/>
        </authorList>
    </citation>
    <scope>NUCLEOTIDE SEQUENCE</scope>
</reference>
<dbReference type="Proteomes" id="UP000678393">
    <property type="component" value="Unassembled WGS sequence"/>
</dbReference>
<accession>A0A8S4A4G1</accession>
<feature type="compositionally biased region" description="Basic and acidic residues" evidence="1">
    <location>
        <begin position="179"/>
        <end position="191"/>
    </location>
</feature>
<gene>
    <name evidence="2" type="ORF">CUNI_LOCUS20710</name>
</gene>
<name>A0A8S4A4G1_9EUPU</name>
<protein>
    <submittedName>
        <fullName evidence="2">Uncharacterized protein</fullName>
    </submittedName>
</protein>
<feature type="region of interest" description="Disordered" evidence="1">
    <location>
        <begin position="1"/>
        <end position="22"/>
    </location>
</feature>
<organism evidence="2 3">
    <name type="scientific">Candidula unifasciata</name>
    <dbReference type="NCBI Taxonomy" id="100452"/>
    <lineage>
        <taxon>Eukaryota</taxon>
        <taxon>Metazoa</taxon>
        <taxon>Spiralia</taxon>
        <taxon>Lophotrochozoa</taxon>
        <taxon>Mollusca</taxon>
        <taxon>Gastropoda</taxon>
        <taxon>Heterobranchia</taxon>
        <taxon>Euthyneura</taxon>
        <taxon>Panpulmonata</taxon>
        <taxon>Eupulmonata</taxon>
        <taxon>Stylommatophora</taxon>
        <taxon>Helicina</taxon>
        <taxon>Helicoidea</taxon>
        <taxon>Geomitridae</taxon>
        <taxon>Candidula</taxon>
    </lineage>
</organism>
<keyword evidence="3" id="KW-1185">Reference proteome</keyword>
<evidence type="ECO:0000313" key="2">
    <source>
        <dbReference type="EMBL" id="CAG5135152.1"/>
    </source>
</evidence>